<accession>A0ACC2U242</accession>
<dbReference type="Proteomes" id="UP001165960">
    <property type="component" value="Unassembled WGS sequence"/>
</dbReference>
<organism evidence="1 2">
    <name type="scientific">Entomophthora muscae</name>
    <dbReference type="NCBI Taxonomy" id="34485"/>
    <lineage>
        <taxon>Eukaryota</taxon>
        <taxon>Fungi</taxon>
        <taxon>Fungi incertae sedis</taxon>
        <taxon>Zoopagomycota</taxon>
        <taxon>Entomophthoromycotina</taxon>
        <taxon>Entomophthoromycetes</taxon>
        <taxon>Entomophthorales</taxon>
        <taxon>Entomophthoraceae</taxon>
        <taxon>Entomophthora</taxon>
    </lineage>
</organism>
<evidence type="ECO:0000313" key="2">
    <source>
        <dbReference type="Proteomes" id="UP001165960"/>
    </source>
</evidence>
<protein>
    <submittedName>
        <fullName evidence="1">Uncharacterized protein</fullName>
    </submittedName>
</protein>
<gene>
    <name evidence="1" type="ORF">DSO57_1022666</name>
</gene>
<evidence type="ECO:0000313" key="1">
    <source>
        <dbReference type="EMBL" id="KAJ9080651.1"/>
    </source>
</evidence>
<proteinExistence type="predicted"/>
<keyword evidence="2" id="KW-1185">Reference proteome</keyword>
<name>A0ACC2U242_9FUNG</name>
<dbReference type="EMBL" id="QTSX02001535">
    <property type="protein sequence ID" value="KAJ9080651.1"/>
    <property type="molecule type" value="Genomic_DNA"/>
</dbReference>
<comment type="caution">
    <text evidence="1">The sequence shown here is derived from an EMBL/GenBank/DDBJ whole genome shotgun (WGS) entry which is preliminary data.</text>
</comment>
<sequence length="83" mass="9482">MSHHFDTTIPSRDRIQSIDSRTNDRIHLPGLAGRKLRPDSEGTLPAYPLEVQSPSMLTNYCWRRRIHARLGRSTGCQGDKSKH</sequence>
<reference evidence="1" key="1">
    <citation type="submission" date="2022-04" db="EMBL/GenBank/DDBJ databases">
        <title>Genome of the entomopathogenic fungus Entomophthora muscae.</title>
        <authorList>
            <person name="Elya C."/>
            <person name="Lovett B.R."/>
            <person name="Lee E."/>
            <person name="Macias A.M."/>
            <person name="Hajek A.E."/>
            <person name="De Bivort B.L."/>
            <person name="Kasson M.T."/>
            <person name="De Fine Licht H.H."/>
            <person name="Stajich J.E."/>
        </authorList>
    </citation>
    <scope>NUCLEOTIDE SEQUENCE</scope>
    <source>
        <strain evidence="1">Berkeley</strain>
    </source>
</reference>